<name>A0A6J5QIS6_9CAUD</name>
<reference evidence="4" key="1">
    <citation type="submission" date="2020-05" db="EMBL/GenBank/DDBJ databases">
        <authorList>
            <person name="Chiriac C."/>
            <person name="Salcher M."/>
            <person name="Ghai R."/>
            <person name="Kavagutti S V."/>
        </authorList>
    </citation>
    <scope>NUCLEOTIDE SEQUENCE</scope>
</reference>
<evidence type="ECO:0000313" key="2">
    <source>
        <dbReference type="EMBL" id="CAB4152299.1"/>
    </source>
</evidence>
<accession>A0A6J5QIS6</accession>
<sequence length="421" mass="46792">MSVSITQQPPLLTPAYNDIVMVASSTHIIDKFKTKYVSDIFSTPLGSATSTYVGRVRTTPNPSGVGMLDISRYLQLQNSQDLIGGSMYNIPTASKLISGTTTLNAYNVIVGEEYAESISGSVVLYNGNGTASTGETLTSTTTITGYSFNGVKQFSDGPVWNQAPYVTPSGRELLTNSPRTLYKETDEYITTACFYGTYSGTSFGITGGTYARVYDNQNNLIKTYNPSTGFTATSSQIVPIFCGVNIADIVSGFSSTWYKILLQIGTGNQTEILTIINKGCPWLKYNPMDIIFLNRLGAWDTFRFYGSKQEAIKVERETYERLPGTWSSTSYTYNTYERGTSNIRADVEFSGEVMSDYLERDTVNWLEELITSPQIFKIEDNTLTPINIIDSNFNLQVKGNVKLRQVSFKYIYSNQIRTQQQ</sequence>
<evidence type="ECO:0000313" key="6">
    <source>
        <dbReference type="EMBL" id="CAB4215493.1"/>
    </source>
</evidence>
<evidence type="ECO:0000313" key="1">
    <source>
        <dbReference type="EMBL" id="CAB4136853.1"/>
    </source>
</evidence>
<gene>
    <name evidence="4" type="ORF">UFOVP1114_17</name>
    <name evidence="5" type="ORF">UFOVP1386_17</name>
    <name evidence="6" type="ORF">UFOVP1479_30</name>
    <name evidence="7" type="ORF">UFOVP1564_32</name>
    <name evidence="1" type="ORF">UFOVP310_32</name>
    <name evidence="2" type="ORF">UFOVP619_10</name>
    <name evidence="3" type="ORF">UFOVP947_33</name>
</gene>
<dbReference type="EMBL" id="LR798416">
    <property type="protein sequence ID" value="CAB5230029.1"/>
    <property type="molecule type" value="Genomic_DNA"/>
</dbReference>
<dbReference type="EMBL" id="LR797427">
    <property type="protein sequence ID" value="CAB4215493.1"/>
    <property type="molecule type" value="Genomic_DNA"/>
</dbReference>
<protein>
    <submittedName>
        <fullName evidence="4">Uncharacterized protein</fullName>
    </submittedName>
</protein>
<dbReference type="EMBL" id="LR796895">
    <property type="protein sequence ID" value="CAB4173131.1"/>
    <property type="molecule type" value="Genomic_DNA"/>
</dbReference>
<dbReference type="EMBL" id="LR796589">
    <property type="protein sequence ID" value="CAB4152299.1"/>
    <property type="molecule type" value="Genomic_DNA"/>
</dbReference>
<evidence type="ECO:0000313" key="4">
    <source>
        <dbReference type="EMBL" id="CAB4184549.1"/>
    </source>
</evidence>
<dbReference type="EMBL" id="LR796325">
    <property type="protein sequence ID" value="CAB4136853.1"/>
    <property type="molecule type" value="Genomic_DNA"/>
</dbReference>
<dbReference type="EMBL" id="LR797070">
    <property type="protein sequence ID" value="CAB4184549.1"/>
    <property type="molecule type" value="Genomic_DNA"/>
</dbReference>
<evidence type="ECO:0000313" key="3">
    <source>
        <dbReference type="EMBL" id="CAB4173131.1"/>
    </source>
</evidence>
<evidence type="ECO:0000313" key="7">
    <source>
        <dbReference type="EMBL" id="CAB5230029.1"/>
    </source>
</evidence>
<dbReference type="EMBL" id="LR797340">
    <property type="protein sequence ID" value="CAB4204056.1"/>
    <property type="molecule type" value="Genomic_DNA"/>
</dbReference>
<proteinExistence type="predicted"/>
<organism evidence="4">
    <name type="scientific">uncultured Caudovirales phage</name>
    <dbReference type="NCBI Taxonomy" id="2100421"/>
    <lineage>
        <taxon>Viruses</taxon>
        <taxon>Duplodnaviria</taxon>
        <taxon>Heunggongvirae</taxon>
        <taxon>Uroviricota</taxon>
        <taxon>Caudoviricetes</taxon>
        <taxon>Peduoviridae</taxon>
        <taxon>Maltschvirus</taxon>
        <taxon>Maltschvirus maltsch</taxon>
    </lineage>
</organism>
<evidence type="ECO:0000313" key="5">
    <source>
        <dbReference type="EMBL" id="CAB4204056.1"/>
    </source>
</evidence>